<dbReference type="InterPro" id="IPR028351">
    <property type="entry name" value="CyaE"/>
</dbReference>
<proteinExistence type="inferred from homology"/>
<evidence type="ECO:0000313" key="10">
    <source>
        <dbReference type="Proteomes" id="UP001223214"/>
    </source>
</evidence>
<comment type="caution">
    <text evidence="9">The sequence shown here is derived from an EMBL/GenBank/DDBJ whole genome shotgun (WGS) entry which is preliminary data.</text>
</comment>
<keyword evidence="7" id="KW-0354">Hemolysis</keyword>
<dbReference type="GO" id="GO:0015288">
    <property type="term" value="F:porin activity"/>
    <property type="evidence" value="ECO:0007669"/>
    <property type="project" value="TreeGrafter"/>
</dbReference>
<dbReference type="PANTHER" id="PTHR30026">
    <property type="entry name" value="OUTER MEMBRANE PROTEIN TOLC"/>
    <property type="match status" value="1"/>
</dbReference>
<evidence type="ECO:0000256" key="1">
    <source>
        <dbReference type="ARBA" id="ARBA00007613"/>
    </source>
</evidence>
<feature type="chain" id="PRO_5043006551" description="Protein CyaE" evidence="8">
    <location>
        <begin position="23"/>
        <end position="513"/>
    </location>
</feature>
<evidence type="ECO:0000256" key="5">
    <source>
        <dbReference type="ARBA" id="ARBA00023136"/>
    </source>
</evidence>
<dbReference type="PANTHER" id="PTHR30026:SF20">
    <property type="entry name" value="OUTER MEMBRANE PROTEIN TOLC"/>
    <property type="match status" value="1"/>
</dbReference>
<reference evidence="9 10" key="1">
    <citation type="submission" date="2023-06" db="EMBL/GenBank/DDBJ databases">
        <title>Identification and characterization of antibiotic-resistant Gram-negative bacteria.</title>
        <authorList>
            <person name="Cho G.-S."/>
            <person name="Lee J."/>
            <person name="Tai E."/>
            <person name="Jeong S."/>
            <person name="Kim I."/>
            <person name="Kim B.-E."/>
            <person name="Jeong M.-I."/>
            <person name="Oh K.-K."/>
            <person name="Franz C.M.A.P."/>
        </authorList>
    </citation>
    <scope>NUCLEOTIDE SEQUENCE [LARGE SCALE GENOMIC DNA]</scope>
    <source>
        <strain evidence="9 10">V106_12</strain>
    </source>
</reference>
<keyword evidence="7" id="KW-0204">Cytolysis</keyword>
<evidence type="ECO:0000256" key="3">
    <source>
        <dbReference type="ARBA" id="ARBA00022452"/>
    </source>
</evidence>
<dbReference type="PIRSF" id="PIRSF001892">
    <property type="entry name" value="CyaE"/>
    <property type="match status" value="1"/>
</dbReference>
<dbReference type="Pfam" id="PF02321">
    <property type="entry name" value="OEP"/>
    <property type="match status" value="2"/>
</dbReference>
<comment type="subcellular location">
    <subcellularLocation>
        <location evidence="7">Cell outer membrane</location>
        <topology evidence="7">Peripheral membrane protein</topology>
    </subcellularLocation>
</comment>
<dbReference type="GO" id="GO:0009279">
    <property type="term" value="C:cell outer membrane"/>
    <property type="evidence" value="ECO:0007669"/>
    <property type="project" value="UniProtKB-SubCell"/>
</dbReference>
<sequence length="513" mass="57633">MMRLFSLVALMLAGVISAFAIAEDNLQQLLDSGEQRPTATNAQTTSPETLALLDKLQLESTDRAAPVAKEIAMPSPVKAPEWLLNEENDIEEACNITSTTSVKHFAQALTLALCQDPGMRSLALNMRHYLYDYKMSQASWMPDINAIFSSASESDSYAFQHSGSQKQTDRTMNSGVELNWLLFDFGKREALISQKQDLWLSNRYQALSGLQDFVISFAQTYYQVLAKRTILSAAKQNEMIARKTWDTTQNKYRSGVGVLADALQAENVLLSATQDRVQSEGDYQQSIGQLASALNFPVDSQIHPEDNLEVPSDTQMMALKPLLDEAVKQHPMILAARKNIEAADEQLNQAQRDFLPSISLQAGVNREVSSLDQNRYEPLNRTDSMFVGLNVSVPLFSGFRRYNQLQDAHVQQELSQQDYQHVVNDVGLKTWNAWQKLNTTNHNLRLISQRLKTARRAYDIANGRYLTGVGSIIELLNTQQQLSTTEIDEANIRIAWYLQRLSLLSAVGKLTLY</sequence>
<evidence type="ECO:0000256" key="6">
    <source>
        <dbReference type="ARBA" id="ARBA00023237"/>
    </source>
</evidence>
<dbReference type="InterPro" id="IPR051906">
    <property type="entry name" value="TolC-like"/>
</dbReference>
<dbReference type="InterPro" id="IPR003423">
    <property type="entry name" value="OMP_efflux"/>
</dbReference>
<comment type="similarity">
    <text evidence="1 7">Belongs to the outer membrane factor (OMF) (TC 1.B.17) family.</text>
</comment>
<evidence type="ECO:0000313" key="9">
    <source>
        <dbReference type="EMBL" id="MDK9366131.1"/>
    </source>
</evidence>
<dbReference type="RefSeq" id="WP_285150914.1">
    <property type="nucleotide sequence ID" value="NZ_JASSOM010000092.1"/>
</dbReference>
<name>A0AAP4FYM0_9ENTR</name>
<keyword evidence="2 7" id="KW-0813">Transport</keyword>
<dbReference type="GO" id="GO:1990281">
    <property type="term" value="C:efflux pump complex"/>
    <property type="evidence" value="ECO:0007669"/>
    <property type="project" value="TreeGrafter"/>
</dbReference>
<organism evidence="9 10">
    <name type="scientific">Lelliottia wanjuensis</name>
    <dbReference type="NCBI Taxonomy" id="3050585"/>
    <lineage>
        <taxon>Bacteria</taxon>
        <taxon>Pseudomonadati</taxon>
        <taxon>Pseudomonadota</taxon>
        <taxon>Gammaproteobacteria</taxon>
        <taxon>Enterobacterales</taxon>
        <taxon>Enterobacteriaceae</taxon>
        <taxon>Lelliottia</taxon>
    </lineage>
</organism>
<accession>A0AAP4FYM0</accession>
<keyword evidence="4" id="KW-0812">Transmembrane</keyword>
<evidence type="ECO:0000256" key="2">
    <source>
        <dbReference type="ARBA" id="ARBA00022448"/>
    </source>
</evidence>
<dbReference type="SUPFAM" id="SSF56954">
    <property type="entry name" value="Outer membrane efflux proteins (OEP)"/>
    <property type="match status" value="1"/>
</dbReference>
<dbReference type="Proteomes" id="UP001223214">
    <property type="component" value="Unassembled WGS sequence"/>
</dbReference>
<dbReference type="EMBL" id="JASSOM010000092">
    <property type="protein sequence ID" value="MDK9366131.1"/>
    <property type="molecule type" value="Genomic_DNA"/>
</dbReference>
<dbReference type="GO" id="GO:0015562">
    <property type="term" value="F:efflux transmembrane transporter activity"/>
    <property type="evidence" value="ECO:0007669"/>
    <property type="project" value="InterPro"/>
</dbReference>
<evidence type="ECO:0000256" key="8">
    <source>
        <dbReference type="SAM" id="SignalP"/>
    </source>
</evidence>
<keyword evidence="3" id="KW-1134">Transmembrane beta strand</keyword>
<feature type="signal peptide" evidence="8">
    <location>
        <begin position="1"/>
        <end position="22"/>
    </location>
</feature>
<gene>
    <name evidence="9" type="ORF">QQF32_23320</name>
</gene>
<keyword evidence="5 7" id="KW-0472">Membrane</keyword>
<keyword evidence="6 7" id="KW-0998">Cell outer membrane</keyword>
<dbReference type="GO" id="GO:0031640">
    <property type="term" value="P:killing of cells of another organism"/>
    <property type="evidence" value="ECO:0007669"/>
    <property type="project" value="UniProtKB-KW"/>
</dbReference>
<keyword evidence="8" id="KW-0732">Signal</keyword>
<evidence type="ECO:0000256" key="4">
    <source>
        <dbReference type="ARBA" id="ARBA00022692"/>
    </source>
</evidence>
<evidence type="ECO:0000256" key="7">
    <source>
        <dbReference type="PIRNR" id="PIRNR001892"/>
    </source>
</evidence>
<dbReference type="AlphaFoldDB" id="A0AAP4FYM0"/>
<keyword evidence="10" id="KW-1185">Reference proteome</keyword>
<protein>
    <recommendedName>
        <fullName evidence="7">Protein CyaE</fullName>
    </recommendedName>
</protein>
<dbReference type="Gene3D" id="1.20.1600.10">
    <property type="entry name" value="Outer membrane efflux proteins (OEP)"/>
    <property type="match status" value="1"/>
</dbReference>
<comment type="function">
    <text evidence="7">CyaE is necessary for transport of calmodulin-sensitive adenylate cyclase-hemolysin (cyclolysin).</text>
</comment>